<feature type="coiled-coil region" evidence="1">
    <location>
        <begin position="58"/>
        <end position="92"/>
    </location>
</feature>
<reference evidence="3" key="1">
    <citation type="submission" date="2018-05" db="EMBL/GenBank/DDBJ databases">
        <authorList>
            <person name="Li Y."/>
        </authorList>
    </citation>
    <scope>NUCLEOTIDE SEQUENCE [LARGE SCALE GENOMIC DNA]</scope>
    <source>
        <strain evidence="3">3d-2-2</strain>
    </source>
</reference>
<dbReference type="Proteomes" id="UP000245212">
    <property type="component" value="Unassembled WGS sequence"/>
</dbReference>
<evidence type="ECO:0000313" key="3">
    <source>
        <dbReference type="Proteomes" id="UP000245212"/>
    </source>
</evidence>
<gene>
    <name evidence="2" type="ORF">DD235_08160</name>
</gene>
<protein>
    <submittedName>
        <fullName evidence="2">Uncharacterized protein</fullName>
    </submittedName>
</protein>
<organism evidence="2 3">
    <name type="scientific">Corticimicrobacter populi</name>
    <dbReference type="NCBI Taxonomy" id="2175229"/>
    <lineage>
        <taxon>Bacteria</taxon>
        <taxon>Pseudomonadati</taxon>
        <taxon>Pseudomonadota</taxon>
        <taxon>Betaproteobacteria</taxon>
        <taxon>Burkholderiales</taxon>
        <taxon>Alcaligenaceae</taxon>
        <taxon>Corticimicrobacter</taxon>
    </lineage>
</organism>
<name>A0A2V1K149_9BURK</name>
<dbReference type="AlphaFoldDB" id="A0A2V1K149"/>
<sequence length="100" mass="10961">MGWLVLCLALAAGGFAWWAQGRTDLPWLTTDDALQAAETPEQSLSRLQQALEQASLNHDIEVATRQELERQIATLSEQLKEAQAELAFLKSVGSSPPKTN</sequence>
<keyword evidence="3" id="KW-1185">Reference proteome</keyword>
<comment type="caution">
    <text evidence="2">The sequence shown here is derived from an EMBL/GenBank/DDBJ whole genome shotgun (WGS) entry which is preliminary data.</text>
</comment>
<proteinExistence type="predicted"/>
<evidence type="ECO:0000313" key="2">
    <source>
        <dbReference type="EMBL" id="PWF22975.1"/>
    </source>
</evidence>
<dbReference type="EMBL" id="QETA01000003">
    <property type="protein sequence ID" value="PWF22975.1"/>
    <property type="molecule type" value="Genomic_DNA"/>
</dbReference>
<dbReference type="RefSeq" id="WP_109061592.1">
    <property type="nucleotide sequence ID" value="NZ_QETA01000003.1"/>
</dbReference>
<accession>A0A2V1K149</accession>
<evidence type="ECO:0000256" key="1">
    <source>
        <dbReference type="SAM" id="Coils"/>
    </source>
</evidence>
<keyword evidence="1" id="KW-0175">Coiled coil</keyword>